<dbReference type="Proteomes" id="UP001187192">
    <property type="component" value="Unassembled WGS sequence"/>
</dbReference>
<sequence>MADELKVADADIRHARRAEKDAKAAKSAAEEARKKAEDRVKAAEDRAKAAEEQQWFAEDWAQKAKQATEEAETSKAELEEALRTAQQELASAQAEHEKYIRVALPVALEEARAKAVANFLEFEDFNARIVHMYHEGMRDMKARFTTANPGLVGVDWSFVSAESKEIVAEEVPEEGEVTGAARELDDLIVIDDQVSGPEQPDMPKPQATPAEPQQPAAPAGQEQPESSSTA</sequence>
<dbReference type="AlphaFoldDB" id="A0AA88E2C5"/>
<reference evidence="2" key="1">
    <citation type="submission" date="2023-07" db="EMBL/GenBank/DDBJ databases">
        <title>draft genome sequence of fig (Ficus carica).</title>
        <authorList>
            <person name="Takahashi T."/>
            <person name="Nishimura K."/>
        </authorList>
    </citation>
    <scope>NUCLEOTIDE SEQUENCE</scope>
</reference>
<proteinExistence type="predicted"/>
<feature type="compositionally biased region" description="Basic and acidic residues" evidence="1">
    <location>
        <begin position="1"/>
        <end position="51"/>
    </location>
</feature>
<feature type="compositionally biased region" description="Low complexity" evidence="1">
    <location>
        <begin position="204"/>
        <end position="230"/>
    </location>
</feature>
<evidence type="ECO:0000313" key="3">
    <source>
        <dbReference type="Proteomes" id="UP001187192"/>
    </source>
</evidence>
<name>A0AA88E2C5_FICCA</name>
<evidence type="ECO:0000256" key="1">
    <source>
        <dbReference type="SAM" id="MobiDB-lite"/>
    </source>
</evidence>
<dbReference type="EMBL" id="BTGU01000269">
    <property type="protein sequence ID" value="GMN65893.1"/>
    <property type="molecule type" value="Genomic_DNA"/>
</dbReference>
<organism evidence="2 3">
    <name type="scientific">Ficus carica</name>
    <name type="common">Common fig</name>
    <dbReference type="NCBI Taxonomy" id="3494"/>
    <lineage>
        <taxon>Eukaryota</taxon>
        <taxon>Viridiplantae</taxon>
        <taxon>Streptophyta</taxon>
        <taxon>Embryophyta</taxon>
        <taxon>Tracheophyta</taxon>
        <taxon>Spermatophyta</taxon>
        <taxon>Magnoliopsida</taxon>
        <taxon>eudicotyledons</taxon>
        <taxon>Gunneridae</taxon>
        <taxon>Pentapetalae</taxon>
        <taxon>rosids</taxon>
        <taxon>fabids</taxon>
        <taxon>Rosales</taxon>
        <taxon>Moraceae</taxon>
        <taxon>Ficeae</taxon>
        <taxon>Ficus</taxon>
    </lineage>
</organism>
<comment type="caution">
    <text evidence="2">The sequence shown here is derived from an EMBL/GenBank/DDBJ whole genome shotgun (WGS) entry which is preliminary data.</text>
</comment>
<protein>
    <submittedName>
        <fullName evidence="2">Uncharacterized protein</fullName>
    </submittedName>
</protein>
<feature type="region of interest" description="Disordered" evidence="1">
    <location>
        <begin position="1"/>
        <end position="54"/>
    </location>
</feature>
<keyword evidence="3" id="KW-1185">Reference proteome</keyword>
<gene>
    <name evidence="2" type="ORF">TIFTF001_034952</name>
</gene>
<evidence type="ECO:0000313" key="2">
    <source>
        <dbReference type="EMBL" id="GMN65893.1"/>
    </source>
</evidence>
<feature type="region of interest" description="Disordered" evidence="1">
    <location>
        <begin position="190"/>
        <end position="230"/>
    </location>
</feature>
<accession>A0AA88E2C5</accession>